<protein>
    <recommendedName>
        <fullName evidence="1">PilZ domain-containing protein</fullName>
    </recommendedName>
</protein>
<name>A0A2H0LY64_9BACT</name>
<dbReference type="Pfam" id="PF07238">
    <property type="entry name" value="PilZ"/>
    <property type="match status" value="1"/>
</dbReference>
<organism evidence="2 3">
    <name type="scientific">Candidatus Ghiorseimicrobium undicola</name>
    <dbReference type="NCBI Taxonomy" id="1974746"/>
    <lineage>
        <taxon>Bacteria</taxon>
        <taxon>Pseudomonadati</taxon>
        <taxon>Candidatus Omnitrophota</taxon>
        <taxon>Candidatus Ghiorseimicrobium</taxon>
    </lineage>
</organism>
<sequence length="116" mass="13200">MEENIPLESSNEDRRIFQRRNFSSLLKFRLGKDGKDCEGVTKDISAGGLSFITKQRIKLRDSMELWITVPDGKDPIYKTAQLAWARENLADTYEAGAKFDSVGLLELSRVFKTLGR</sequence>
<dbReference type="Proteomes" id="UP000229641">
    <property type="component" value="Unassembled WGS sequence"/>
</dbReference>
<evidence type="ECO:0000313" key="2">
    <source>
        <dbReference type="EMBL" id="PIQ89317.1"/>
    </source>
</evidence>
<dbReference type="InterPro" id="IPR009875">
    <property type="entry name" value="PilZ_domain"/>
</dbReference>
<evidence type="ECO:0000259" key="1">
    <source>
        <dbReference type="Pfam" id="PF07238"/>
    </source>
</evidence>
<dbReference type="AlphaFoldDB" id="A0A2H0LY64"/>
<reference evidence="2 3" key="1">
    <citation type="submission" date="2017-09" db="EMBL/GenBank/DDBJ databases">
        <title>Depth-based differentiation of microbial function through sediment-hosted aquifers and enrichment of novel symbionts in the deep terrestrial subsurface.</title>
        <authorList>
            <person name="Probst A.J."/>
            <person name="Ladd B."/>
            <person name="Jarett J.K."/>
            <person name="Geller-Mcgrath D.E."/>
            <person name="Sieber C.M."/>
            <person name="Emerson J.B."/>
            <person name="Anantharaman K."/>
            <person name="Thomas B.C."/>
            <person name="Malmstrom R."/>
            <person name="Stieglmeier M."/>
            <person name="Klingl A."/>
            <person name="Woyke T."/>
            <person name="Ryan C.M."/>
            <person name="Banfield J.F."/>
        </authorList>
    </citation>
    <scope>NUCLEOTIDE SEQUENCE [LARGE SCALE GENOMIC DNA]</scope>
    <source>
        <strain evidence="2">CG11_big_fil_rev_8_21_14_0_20_42_13</strain>
    </source>
</reference>
<comment type="caution">
    <text evidence="2">The sequence shown here is derived from an EMBL/GenBank/DDBJ whole genome shotgun (WGS) entry which is preliminary data.</text>
</comment>
<dbReference type="GO" id="GO:0035438">
    <property type="term" value="F:cyclic-di-GMP binding"/>
    <property type="evidence" value="ECO:0007669"/>
    <property type="project" value="InterPro"/>
</dbReference>
<gene>
    <name evidence="2" type="ORF">COV72_03755</name>
</gene>
<dbReference type="Gene3D" id="2.40.10.220">
    <property type="entry name" value="predicted glycosyltransferase like domains"/>
    <property type="match status" value="1"/>
</dbReference>
<evidence type="ECO:0000313" key="3">
    <source>
        <dbReference type="Proteomes" id="UP000229641"/>
    </source>
</evidence>
<accession>A0A2H0LY64</accession>
<dbReference type="EMBL" id="PCWA01000052">
    <property type="protein sequence ID" value="PIQ89317.1"/>
    <property type="molecule type" value="Genomic_DNA"/>
</dbReference>
<proteinExistence type="predicted"/>
<feature type="domain" description="PilZ" evidence="1">
    <location>
        <begin position="14"/>
        <end position="102"/>
    </location>
</feature>
<dbReference type="SUPFAM" id="SSF141371">
    <property type="entry name" value="PilZ domain-like"/>
    <property type="match status" value="1"/>
</dbReference>